<dbReference type="PROSITE" id="PS50022">
    <property type="entry name" value="FA58C_3"/>
    <property type="match status" value="1"/>
</dbReference>
<proteinExistence type="predicted"/>
<dbReference type="SUPFAM" id="SSF49785">
    <property type="entry name" value="Galactose-binding domain-like"/>
    <property type="match status" value="2"/>
</dbReference>
<feature type="region of interest" description="Disordered" evidence="1">
    <location>
        <begin position="502"/>
        <end position="527"/>
    </location>
</feature>
<sequence>MSDTDLIVPVQVHALLANRKVRTLHPFHRYQPSFDRMLGTLPDAEGRGAAEPEAFSGAKEVGGDETFEGVHVQWELPEALTDGFLAEGDGDTHFPLVPNRWLVVRYSWVRGVPKAVGWVVHSDYLYSDDDGALWDDNDVINSFVNPRRTDAPEVDWLGRVHRLADGPWQEPPGDREPFLTAVGAGLPSFAAFEPYHENVFSLHDDLQDLKDPAHGDSYPPDATLSYLVVGWYSDTGKDILNVAAGIPGLLPPDADGNVAADVIAALGWTMAGRTATVQGGMGTAAGHDVANVLDHQDDTYYLSEQPPVPSDRITVDLGSVQQITSLHVLVGDPDDRHPLPAVRVQTSVDGTDWPSAHHQDFDAGTPVIAYTPEQPVTARYVQLWMLEAGPGPVAVRRFEVTAAPQTRRSLYHGTALGLEWQREGEALDGDRPDATHIKIAFGHSTGEAATTLISHQTRSSRTAQLFSALYHGTLDTFDGADGDRDLAEVTHRSWFSGSDGGHTWQIVPRDDRDPAAGRSDTADDEPFPLDELNAAQAEYDHVLRHLTEDQWRVWALHWLRHLPAGERPDDLPPEFDDECDRLLDPANDGPAQQADEALARLAELRHHMPEAADGQDLQDAIDAWATAKGLADHLQLKRLPQGSFYKPSDPVILIEGTGGGTVPLTRDRDNPLPCRLPSHLLTEVKIGADWTEPPASPPDPGIIGLPAACADLLKEFALLDEAARTPDNGHTALHTITQNPATHARGPLAEYCAPWRQPWLPMLLMWKLNYFPTPYHTADGYHWTFTAPPPDSGLDSYSYLWNGTGTLKADFESEGDVLNRLFRSRAYLAPTTVYVLREQLARYRADYPSADTAGLAALRRELEPLDVLSQTLDGFNDWLLQLDGGAQVPTEPRVAALAGEQNHVPDPAGGPHQKRFQPVRAGQFFLTDLRIVDRFGRCADLVTSGEGGNWYDQYPLKAPSATPSRDLYTEPELINPERFVQLPPRILQDTRLTITEAPSGQADGLAGLLLVNYLDQTLGVYGSTGQALGELRTIALSDGTRATAYTPLPHSPYTGRTDPRFTTDHPQLAGFLTGLLDRDDSAGAFEALVATIDKSLRTIADPAAEDSRLPGLLIGRPVALVHATLDIELHHPLPADPSWDTVLNPSGGTDDENWAIRLGDPHALDDGLIGYFGSDPGQPVDYRLLRALDPAADHDYLRATTNGSDLALPARPAARPLTRHVTLLAHPHLPVHATTDILPVHSLRLDPERVHQALAAVRASFRLNPLLATTRNRRSLSTTMTEDPDHPLSNISDSASPTAEFRSLDVPAVGSTLTLDFGSTQQLTGYSLHTGTAGGGDWPGTPILESSVTGDDGSWEPRDFDTRQPANDHALATPVPARYLRLRLTTDADGTFGMRTFRATCAPDDAALVVPPLSARHGTWSWAQPQATETEHLDWDERLLIPADHLVHPDDAMPTARAGYLQLHPATQQTGQEPTSRS</sequence>
<comment type="caution">
    <text evidence="3">The sequence shown here is derived from an EMBL/GenBank/DDBJ whole genome shotgun (WGS) entry which is preliminary data.</text>
</comment>
<dbReference type="Proteomes" id="UP000184388">
    <property type="component" value="Unassembled WGS sequence"/>
</dbReference>
<dbReference type="Gene3D" id="2.60.120.260">
    <property type="entry name" value="Galactose-binding domain-like"/>
    <property type="match status" value="2"/>
</dbReference>
<evidence type="ECO:0000259" key="2">
    <source>
        <dbReference type="PROSITE" id="PS50022"/>
    </source>
</evidence>
<gene>
    <name evidence="3" type="ORF">SAMN05216268_106371</name>
</gene>
<evidence type="ECO:0000256" key="1">
    <source>
        <dbReference type="SAM" id="MobiDB-lite"/>
    </source>
</evidence>
<name>A0A9X8QSS9_9ACTN</name>
<feature type="region of interest" description="Disordered" evidence="1">
    <location>
        <begin position="1276"/>
        <end position="1295"/>
    </location>
</feature>
<accession>A0A9X8QSS9</accession>
<evidence type="ECO:0000313" key="3">
    <source>
        <dbReference type="EMBL" id="SHL83792.1"/>
    </source>
</evidence>
<dbReference type="InterPro" id="IPR008979">
    <property type="entry name" value="Galactose-bd-like_sf"/>
</dbReference>
<evidence type="ECO:0000313" key="4">
    <source>
        <dbReference type="Proteomes" id="UP000184388"/>
    </source>
</evidence>
<reference evidence="4" key="1">
    <citation type="submission" date="2016-11" db="EMBL/GenBank/DDBJ databases">
        <authorList>
            <person name="Jaros S."/>
            <person name="Januszkiewicz K."/>
            <person name="Wedrychowicz H."/>
        </authorList>
    </citation>
    <scope>NUCLEOTIDE SEQUENCE [LARGE SCALE GENOMIC DNA]</scope>
    <source>
        <strain evidence="4">CGMCC 4.3555</strain>
    </source>
</reference>
<protein>
    <submittedName>
        <fullName evidence="3">F5/8 type C domain-containing protein</fullName>
    </submittedName>
</protein>
<dbReference type="InterPro" id="IPR000421">
    <property type="entry name" value="FA58C"/>
</dbReference>
<feature type="domain" description="F5/8 type C" evidence="2">
    <location>
        <begin position="258"/>
        <end position="403"/>
    </location>
</feature>
<dbReference type="Pfam" id="PF00754">
    <property type="entry name" value="F5_F8_type_C"/>
    <property type="match status" value="1"/>
</dbReference>
<dbReference type="EMBL" id="FRBK01000006">
    <property type="protein sequence ID" value="SHL83792.1"/>
    <property type="molecule type" value="Genomic_DNA"/>
</dbReference>
<organism evidence="3 4">
    <name type="scientific">Streptomyces yunnanensis</name>
    <dbReference type="NCBI Taxonomy" id="156453"/>
    <lineage>
        <taxon>Bacteria</taxon>
        <taxon>Bacillati</taxon>
        <taxon>Actinomycetota</taxon>
        <taxon>Actinomycetes</taxon>
        <taxon>Kitasatosporales</taxon>
        <taxon>Streptomycetaceae</taxon>
        <taxon>Streptomyces</taxon>
    </lineage>
</organism>
<dbReference type="RefSeq" id="WP_073444834.1">
    <property type="nucleotide sequence ID" value="NZ_FRBK01000006.1"/>
</dbReference>